<organism evidence="1 2">
    <name type="scientific">Candidatus Daviesbacteria bacterium GW2011_GWA2_40_9</name>
    <dbReference type="NCBI Taxonomy" id="1618424"/>
    <lineage>
        <taxon>Bacteria</taxon>
        <taxon>Candidatus Daviesiibacteriota</taxon>
    </lineage>
</organism>
<comment type="caution">
    <text evidence="1">The sequence shown here is derived from an EMBL/GenBank/DDBJ whole genome shotgun (WGS) entry which is preliminary data.</text>
</comment>
<dbReference type="Proteomes" id="UP000034601">
    <property type="component" value="Unassembled WGS sequence"/>
</dbReference>
<sequence length="68" mass="7996">MSPNEVNRDFVIDIIDRTNIDRKKVNLQPLKENSALNYAAYLRAKDILDNPKLFHLKIIIKLFKLESQ</sequence>
<dbReference type="Gene3D" id="3.40.33.10">
    <property type="entry name" value="CAP"/>
    <property type="match status" value="1"/>
</dbReference>
<name>A0A0G0U3Z6_9BACT</name>
<proteinExistence type="predicted"/>
<accession>A0A0G0U3Z6</accession>
<gene>
    <name evidence="1" type="ORF">UU29_C0001G0014</name>
</gene>
<dbReference type="EMBL" id="LCAB01000001">
    <property type="protein sequence ID" value="KKR83794.1"/>
    <property type="molecule type" value="Genomic_DNA"/>
</dbReference>
<dbReference type="SUPFAM" id="SSF55797">
    <property type="entry name" value="PR-1-like"/>
    <property type="match status" value="1"/>
</dbReference>
<protein>
    <submittedName>
        <fullName evidence="1">SCP-like protein extracellular</fullName>
    </submittedName>
</protein>
<evidence type="ECO:0000313" key="2">
    <source>
        <dbReference type="Proteomes" id="UP000034601"/>
    </source>
</evidence>
<evidence type="ECO:0000313" key="1">
    <source>
        <dbReference type="EMBL" id="KKR83794.1"/>
    </source>
</evidence>
<reference evidence="1 2" key="1">
    <citation type="journal article" date="2015" name="Nature">
        <title>rRNA introns, odd ribosomes, and small enigmatic genomes across a large radiation of phyla.</title>
        <authorList>
            <person name="Brown C.T."/>
            <person name="Hug L.A."/>
            <person name="Thomas B.C."/>
            <person name="Sharon I."/>
            <person name="Castelle C.J."/>
            <person name="Singh A."/>
            <person name="Wilkins M.J."/>
            <person name="Williams K.H."/>
            <person name="Banfield J.F."/>
        </authorList>
    </citation>
    <scope>NUCLEOTIDE SEQUENCE [LARGE SCALE GENOMIC DNA]</scope>
</reference>
<dbReference type="AlphaFoldDB" id="A0A0G0U3Z6"/>
<dbReference type="InterPro" id="IPR035940">
    <property type="entry name" value="CAP_sf"/>
</dbReference>